<evidence type="ECO:0000313" key="4">
    <source>
        <dbReference type="Proteomes" id="UP000464378"/>
    </source>
</evidence>
<sequence length="324" mass="35479">MVTEYFGWTHRPFRPTPDLEAYYPATSHERALTSLTEAIQDDEGMALLIGQPGTGKTLVGLQLLSRLEGVARGVILTHGNLTTPRDLFQSVLFDLALPYQGLTEQECRLSLMENCLEHFRTGGRTLLICDEAHLLPTTLLEELRMLTNLSGRAGKAIQVVLIGQPQLLETLRAPELVACDQRIAARAMLDALDPQESADYLLHQVRAAGGRPERVFDPEALTLLAQQSWGFPRLLNQLGYACLKLAIECETRCVDAEVVLEVLARFGLQPETSIEESLDIPADLTPIPSIEIGSDSPSIHAPGSVSVEVAPAPVTTRRKKRSAA</sequence>
<dbReference type="PANTHER" id="PTHR35894:SF1">
    <property type="entry name" value="PHOSPHORIBULOKINASE _ URIDINE KINASE FAMILY"/>
    <property type="match status" value="1"/>
</dbReference>
<keyword evidence="4" id="KW-1185">Reference proteome</keyword>
<evidence type="ECO:0000259" key="2">
    <source>
        <dbReference type="SMART" id="SM00382"/>
    </source>
</evidence>
<dbReference type="KEGG" id="tim:GMBLW1_23400"/>
<evidence type="ECO:0000256" key="1">
    <source>
        <dbReference type="SAM" id="MobiDB-lite"/>
    </source>
</evidence>
<dbReference type="Proteomes" id="UP000464378">
    <property type="component" value="Chromosome"/>
</dbReference>
<dbReference type="Gene3D" id="3.40.50.300">
    <property type="entry name" value="P-loop containing nucleotide triphosphate hydrolases"/>
    <property type="match status" value="1"/>
</dbReference>
<proteinExistence type="predicted"/>
<dbReference type="Pfam" id="PF13401">
    <property type="entry name" value="AAA_22"/>
    <property type="match status" value="1"/>
</dbReference>
<dbReference type="SUPFAM" id="SSF52540">
    <property type="entry name" value="P-loop containing nucleoside triphosphate hydrolases"/>
    <property type="match status" value="1"/>
</dbReference>
<dbReference type="EMBL" id="LR586016">
    <property type="protein sequence ID" value="VIP01620.1"/>
    <property type="molecule type" value="Genomic_DNA"/>
</dbReference>
<dbReference type="GO" id="GO:0016887">
    <property type="term" value="F:ATP hydrolysis activity"/>
    <property type="evidence" value="ECO:0007669"/>
    <property type="project" value="InterPro"/>
</dbReference>
<feature type="domain" description="AAA+ ATPase" evidence="2">
    <location>
        <begin position="42"/>
        <end position="193"/>
    </location>
</feature>
<dbReference type="PANTHER" id="PTHR35894">
    <property type="entry name" value="GENERAL SECRETION PATHWAY PROTEIN A-RELATED"/>
    <property type="match status" value="1"/>
</dbReference>
<evidence type="ECO:0000313" key="3">
    <source>
        <dbReference type="EMBL" id="VIP01620.1"/>
    </source>
</evidence>
<dbReference type="SMART" id="SM00382">
    <property type="entry name" value="AAA"/>
    <property type="match status" value="1"/>
</dbReference>
<dbReference type="InterPro" id="IPR027417">
    <property type="entry name" value="P-loop_NTPase"/>
</dbReference>
<gene>
    <name evidence="3" type="ORF">GMBLW1_23400</name>
</gene>
<name>A0A6C2YJ80_9BACT</name>
<accession>A0A6C2YJ80</accession>
<dbReference type="InterPro" id="IPR003593">
    <property type="entry name" value="AAA+_ATPase"/>
</dbReference>
<dbReference type="InterPro" id="IPR052026">
    <property type="entry name" value="ExeA_AAA_ATPase_DNA-bind"/>
</dbReference>
<dbReference type="InParanoid" id="A0A6C2YJ80"/>
<dbReference type="InterPro" id="IPR049945">
    <property type="entry name" value="AAA_22"/>
</dbReference>
<feature type="region of interest" description="Disordered" evidence="1">
    <location>
        <begin position="291"/>
        <end position="324"/>
    </location>
</feature>
<dbReference type="RefSeq" id="WP_162656802.1">
    <property type="nucleotide sequence ID" value="NZ_LR593887.1"/>
</dbReference>
<organism evidence="3">
    <name type="scientific">Tuwongella immobilis</name>
    <dbReference type="NCBI Taxonomy" id="692036"/>
    <lineage>
        <taxon>Bacteria</taxon>
        <taxon>Pseudomonadati</taxon>
        <taxon>Planctomycetota</taxon>
        <taxon>Planctomycetia</taxon>
        <taxon>Gemmatales</taxon>
        <taxon>Gemmataceae</taxon>
        <taxon>Tuwongella</taxon>
    </lineage>
</organism>
<protein>
    <recommendedName>
        <fullName evidence="2">AAA+ ATPase domain-containing protein</fullName>
    </recommendedName>
</protein>
<reference evidence="3" key="1">
    <citation type="submission" date="2019-04" db="EMBL/GenBank/DDBJ databases">
        <authorList>
            <consortium name="Science for Life Laboratories"/>
        </authorList>
    </citation>
    <scope>NUCLEOTIDE SEQUENCE</scope>
    <source>
        <strain evidence="3">MBLW1</strain>
    </source>
</reference>
<dbReference type="EMBL" id="LR593887">
    <property type="protein sequence ID" value="VTR98949.1"/>
    <property type="molecule type" value="Genomic_DNA"/>
</dbReference>
<dbReference type="AlphaFoldDB" id="A0A6C2YJ80"/>